<sequence>MITMHLTKFYKFVTFSTLLLLFGSAKAIFRGDSLECILQPEINLIDVASIDSVQDNENGDNYTYLFTDGKISRINVYIGKSSEIQK</sequence>
<reference evidence="1" key="1">
    <citation type="journal article" date="2014" name="Int. J. Syst. Evol. Microbiol.">
        <title>Complete genome sequence of Corynebacterium casei LMG S-19264T (=DSM 44701T), isolated from a smear-ripened cheese.</title>
        <authorList>
            <consortium name="US DOE Joint Genome Institute (JGI-PGF)"/>
            <person name="Walter F."/>
            <person name="Albersmeier A."/>
            <person name="Kalinowski J."/>
            <person name="Ruckert C."/>
        </authorList>
    </citation>
    <scope>NUCLEOTIDE SEQUENCE</scope>
    <source>
        <strain evidence="1">JCM 31311</strain>
    </source>
</reference>
<evidence type="ECO:0000313" key="2">
    <source>
        <dbReference type="Proteomes" id="UP000603865"/>
    </source>
</evidence>
<comment type="caution">
    <text evidence="1">The sequence shown here is derived from an EMBL/GenBank/DDBJ whole genome shotgun (WGS) entry which is preliminary data.</text>
</comment>
<protein>
    <submittedName>
        <fullName evidence="1">Uncharacterized protein</fullName>
    </submittedName>
</protein>
<reference evidence="1" key="2">
    <citation type="submission" date="2020-09" db="EMBL/GenBank/DDBJ databases">
        <authorList>
            <person name="Sun Q."/>
            <person name="Ohkuma M."/>
        </authorList>
    </citation>
    <scope>NUCLEOTIDE SEQUENCE</scope>
    <source>
        <strain evidence="1">JCM 31311</strain>
    </source>
</reference>
<organism evidence="1 2">
    <name type="scientific">Deinococcus ruber</name>
    <dbReference type="NCBI Taxonomy" id="1848197"/>
    <lineage>
        <taxon>Bacteria</taxon>
        <taxon>Thermotogati</taxon>
        <taxon>Deinococcota</taxon>
        <taxon>Deinococci</taxon>
        <taxon>Deinococcales</taxon>
        <taxon>Deinococcaceae</taxon>
        <taxon>Deinococcus</taxon>
    </lineage>
</organism>
<dbReference type="AlphaFoldDB" id="A0A918KWW1"/>
<gene>
    <name evidence="1" type="ORF">GCM10008957_53780</name>
</gene>
<proteinExistence type="predicted"/>
<dbReference type="Proteomes" id="UP000603865">
    <property type="component" value="Unassembled WGS sequence"/>
</dbReference>
<evidence type="ECO:0000313" key="1">
    <source>
        <dbReference type="EMBL" id="GGR37589.1"/>
    </source>
</evidence>
<accession>A0A918KWW1</accession>
<name>A0A918KWW1_9DEIO</name>
<dbReference type="EMBL" id="BMQL01000080">
    <property type="protein sequence ID" value="GGR37589.1"/>
    <property type="molecule type" value="Genomic_DNA"/>
</dbReference>
<keyword evidence="2" id="KW-1185">Reference proteome</keyword>